<keyword evidence="2" id="KW-1185">Reference proteome</keyword>
<gene>
    <name evidence="1" type="ORF">AKJ41_04695</name>
</gene>
<dbReference type="EMBL" id="LHXV01000064">
    <property type="protein sequence ID" value="KXA99902.1"/>
    <property type="molecule type" value="Genomic_DNA"/>
</dbReference>
<dbReference type="Proteomes" id="UP000070344">
    <property type="component" value="Unassembled WGS sequence"/>
</dbReference>
<comment type="caution">
    <text evidence="1">The sequence shown here is derived from an EMBL/GenBank/DDBJ whole genome shotgun (WGS) entry which is preliminary data.</text>
</comment>
<evidence type="ECO:0000313" key="2">
    <source>
        <dbReference type="Proteomes" id="UP000070344"/>
    </source>
</evidence>
<accession>A0A133V0E0</accession>
<sequence length="89" mass="10480">MSWFLRDEECRGKEDQLESERSLDFLRHRVFPTVRLWFRGGAMAKLRRETTGGIVPCFSIEFSVPSFRFFFFGTYPSIFFGRILIGENG</sequence>
<reference evidence="1 2" key="1">
    <citation type="journal article" date="2016" name="Sci. Rep.">
        <title>Metabolic traits of an uncultured archaeal lineage -MSBL1- from brine pools of the Red Sea.</title>
        <authorList>
            <person name="Mwirichia R."/>
            <person name="Alam I."/>
            <person name="Rashid M."/>
            <person name="Vinu M."/>
            <person name="Ba-Alawi W."/>
            <person name="Anthony Kamau A."/>
            <person name="Kamanda Ngugi D."/>
            <person name="Goker M."/>
            <person name="Klenk H.P."/>
            <person name="Bajic V."/>
            <person name="Stingl U."/>
        </authorList>
    </citation>
    <scope>NUCLEOTIDE SEQUENCE [LARGE SCALE GENOMIC DNA]</scope>
    <source>
        <strain evidence="1">SCGC-AAA259O05</strain>
    </source>
</reference>
<evidence type="ECO:0000313" key="1">
    <source>
        <dbReference type="EMBL" id="KXA99902.1"/>
    </source>
</evidence>
<protein>
    <submittedName>
        <fullName evidence="1">Uncharacterized protein</fullName>
    </submittedName>
</protein>
<name>A0A133V0E0_9EURY</name>
<dbReference type="AlphaFoldDB" id="A0A133V0E0"/>
<proteinExistence type="predicted"/>
<organism evidence="1 2">
    <name type="scientific">candidate division MSBL1 archaeon SCGC-AAA259O05</name>
    <dbReference type="NCBI Taxonomy" id="1698271"/>
    <lineage>
        <taxon>Archaea</taxon>
        <taxon>Methanobacteriati</taxon>
        <taxon>Methanobacteriota</taxon>
        <taxon>candidate division MSBL1</taxon>
    </lineage>
</organism>